<protein>
    <submittedName>
        <fullName evidence="12">FAD-dependent 5-carboxymethylaminomethyl-2-thiouridine(34) oxidoreductase MnmC</fullName>
        <ecNumber evidence="12">2.1.1.61</ecNumber>
    </submittedName>
</protein>
<dbReference type="RefSeq" id="WP_173534194.1">
    <property type="nucleotide sequence ID" value="NZ_CP054143.1"/>
</dbReference>
<dbReference type="AlphaFoldDB" id="A0A6M8SQU6"/>
<keyword evidence="4 12" id="KW-0808">Transferase</keyword>
<evidence type="ECO:0000256" key="7">
    <source>
        <dbReference type="ARBA" id="ARBA00022827"/>
    </source>
</evidence>
<reference evidence="12 13" key="1">
    <citation type="submission" date="2020-05" db="EMBL/GenBank/DDBJ databases">
        <title>Complete genome sequence of Deefgea sp. D17.</title>
        <authorList>
            <person name="Bae J.-W."/>
            <person name="Han J.E."/>
        </authorList>
    </citation>
    <scope>NUCLEOTIDE SEQUENCE [LARGE SCALE GENOMIC DNA]</scope>
    <source>
        <strain evidence="12 13">D17</strain>
    </source>
</reference>
<dbReference type="Gene3D" id="3.40.50.150">
    <property type="entry name" value="Vaccinia Virus protein VP39"/>
    <property type="match status" value="1"/>
</dbReference>
<keyword evidence="8" id="KW-0560">Oxidoreductase</keyword>
<evidence type="ECO:0000256" key="1">
    <source>
        <dbReference type="ARBA" id="ARBA00022490"/>
    </source>
</evidence>
<dbReference type="Gene3D" id="3.30.9.10">
    <property type="entry name" value="D-Amino Acid Oxidase, subunit A, domain 2"/>
    <property type="match status" value="1"/>
</dbReference>
<keyword evidence="9" id="KW-0511">Multifunctional enzyme</keyword>
<proteinExistence type="predicted"/>
<keyword evidence="3" id="KW-0285">Flavoprotein</keyword>
<evidence type="ECO:0000256" key="3">
    <source>
        <dbReference type="ARBA" id="ARBA00022630"/>
    </source>
</evidence>
<dbReference type="GO" id="GO:0016645">
    <property type="term" value="F:oxidoreductase activity, acting on the CH-NH group of donors"/>
    <property type="evidence" value="ECO:0007669"/>
    <property type="project" value="InterPro"/>
</dbReference>
<dbReference type="EMBL" id="CP054143">
    <property type="protein sequence ID" value="QKJ67693.1"/>
    <property type="molecule type" value="Genomic_DNA"/>
</dbReference>
<evidence type="ECO:0000256" key="6">
    <source>
        <dbReference type="ARBA" id="ARBA00022694"/>
    </source>
</evidence>
<dbReference type="InterPro" id="IPR029063">
    <property type="entry name" value="SAM-dependent_MTases_sf"/>
</dbReference>
<dbReference type="GO" id="GO:0004808">
    <property type="term" value="F:tRNA (5-methylaminomethyl-2-thiouridylate)(34)-methyltransferase activity"/>
    <property type="evidence" value="ECO:0007669"/>
    <property type="project" value="UniProtKB-EC"/>
</dbReference>
<keyword evidence="5" id="KW-0949">S-adenosyl-L-methionine</keyword>
<keyword evidence="13" id="KW-1185">Reference proteome</keyword>
<dbReference type="GO" id="GO:0005737">
    <property type="term" value="C:cytoplasm"/>
    <property type="evidence" value="ECO:0007669"/>
    <property type="project" value="TreeGrafter"/>
</dbReference>
<dbReference type="PANTHER" id="PTHR13847:SF283">
    <property type="entry name" value="TRNA 5-METHYLAMINOMETHYL-2-THIOURIDINE BIOSYNTHESIS BIFUNCTIONAL PROTEIN MNMC"/>
    <property type="match status" value="1"/>
</dbReference>
<feature type="domain" description="FAD dependent oxidoreductase" evidence="10">
    <location>
        <begin position="224"/>
        <end position="574"/>
    </location>
</feature>
<dbReference type="EC" id="2.1.1.61" evidence="12"/>
<dbReference type="InterPro" id="IPR017610">
    <property type="entry name" value="tRNA_S-uridine_synth_MnmC_C"/>
</dbReference>
<evidence type="ECO:0000256" key="5">
    <source>
        <dbReference type="ARBA" id="ARBA00022691"/>
    </source>
</evidence>
<name>A0A6M8SQU6_9NEIS</name>
<evidence type="ECO:0000256" key="9">
    <source>
        <dbReference type="ARBA" id="ARBA00023268"/>
    </source>
</evidence>
<evidence type="ECO:0000256" key="4">
    <source>
        <dbReference type="ARBA" id="ARBA00022679"/>
    </source>
</evidence>
<dbReference type="GO" id="GO:0032259">
    <property type="term" value="P:methylation"/>
    <property type="evidence" value="ECO:0007669"/>
    <property type="project" value="UniProtKB-KW"/>
</dbReference>
<keyword evidence="7" id="KW-0274">FAD</keyword>
<dbReference type="GO" id="GO:0008033">
    <property type="term" value="P:tRNA processing"/>
    <property type="evidence" value="ECO:0007669"/>
    <property type="project" value="UniProtKB-KW"/>
</dbReference>
<dbReference type="InterPro" id="IPR008471">
    <property type="entry name" value="MnmC-like_methylTransf"/>
</dbReference>
<evidence type="ECO:0000256" key="2">
    <source>
        <dbReference type="ARBA" id="ARBA00022603"/>
    </source>
</evidence>
<dbReference type="Gene3D" id="3.50.50.60">
    <property type="entry name" value="FAD/NAD(P)-binding domain"/>
    <property type="match status" value="1"/>
</dbReference>
<dbReference type="Pfam" id="PF05430">
    <property type="entry name" value="Methyltransf_30"/>
    <property type="match status" value="1"/>
</dbReference>
<evidence type="ECO:0000259" key="11">
    <source>
        <dbReference type="Pfam" id="PF05430"/>
    </source>
</evidence>
<accession>A0A6M8SQU6</accession>
<evidence type="ECO:0000259" key="10">
    <source>
        <dbReference type="Pfam" id="PF01266"/>
    </source>
</evidence>
<dbReference type="KEGG" id="dee:HQN60_13755"/>
<evidence type="ECO:0000313" key="12">
    <source>
        <dbReference type="EMBL" id="QKJ67693.1"/>
    </source>
</evidence>
<keyword evidence="1" id="KW-0963">Cytoplasm</keyword>
<keyword evidence="2 12" id="KW-0489">Methyltransferase</keyword>
<gene>
    <name evidence="12" type="primary">mnmC</name>
    <name evidence="12" type="ORF">HQN60_13755</name>
</gene>
<dbReference type="NCBIfam" id="TIGR03197">
    <property type="entry name" value="MnmC_Cterm"/>
    <property type="match status" value="1"/>
</dbReference>
<dbReference type="SUPFAM" id="SSF51905">
    <property type="entry name" value="FAD/NAD(P)-binding domain"/>
    <property type="match status" value="1"/>
</dbReference>
<feature type="domain" description="MnmC-like methyltransferase" evidence="11">
    <location>
        <begin position="94"/>
        <end position="154"/>
    </location>
</feature>
<dbReference type="InterPro" id="IPR006076">
    <property type="entry name" value="FAD-dep_OxRdtase"/>
</dbReference>
<evidence type="ECO:0000256" key="8">
    <source>
        <dbReference type="ARBA" id="ARBA00023002"/>
    </source>
</evidence>
<evidence type="ECO:0000313" key="13">
    <source>
        <dbReference type="Proteomes" id="UP000504844"/>
    </source>
</evidence>
<sequence>MQDTALIKASAEWPATFQSALHHTQTALLSHLATNHPQSKQSILSLDWAQGAAFLATCQHWLTTRPATARLHFVSLIPSTFPVSRLHSIAQQYPEFASLIHQLQAMWPRWQTGFHRLHLAQGQISLTLVFGDAAQLSEISGPIDLIYLDLATPSSLTLIQCKQLRRLATQNSLVIGQCHDSLLRQYLAQVGFILPAATSTNDFWVATTRQHRHESKATPIEPEAIIIGAGMAGCAMANQLAERGWQVKLIDAQADIASQASGNHVGLCHPTLSRDDNFQARLSRAGFAATQQKLKQLSQQGVQVHFGADGHLQLAKDSAAASLMQTICAEQPHLAQMVHWLDRQQCLTQLAIDCEFGGWWFPEGMWANPYSICKGYVTQYINLIDLQLNTHVDQIKLIDQHWHLYDTEQQLIAKSKTLILASANDATRLIPEAELPLSASLRSVSKVWGGDLPASTFSLSGLSYLTPALAGWRCAGASLVDTQYPQYAEQQNLDDLSQLIGTTVVTSKPIETRLCFRPNSSDRLPLAGQIPERNSISRSVDQLFQIPRQSGLYGLLGLGARGMSWHVLIAEILACQLNQEPLAIERSLVGAIDPARFALRELRKMAHDSTKECRKP</sequence>
<dbReference type="InterPro" id="IPR036188">
    <property type="entry name" value="FAD/NAD-bd_sf"/>
</dbReference>
<dbReference type="Pfam" id="PF01266">
    <property type="entry name" value="DAO"/>
    <property type="match status" value="1"/>
</dbReference>
<organism evidence="12 13">
    <name type="scientific">Deefgea piscis</name>
    <dbReference type="NCBI Taxonomy" id="2739061"/>
    <lineage>
        <taxon>Bacteria</taxon>
        <taxon>Pseudomonadati</taxon>
        <taxon>Pseudomonadota</taxon>
        <taxon>Betaproteobacteria</taxon>
        <taxon>Neisseriales</taxon>
        <taxon>Chitinibacteraceae</taxon>
        <taxon>Deefgea</taxon>
    </lineage>
</organism>
<keyword evidence="6" id="KW-0819">tRNA processing</keyword>
<dbReference type="Proteomes" id="UP000504844">
    <property type="component" value="Chromosome"/>
</dbReference>
<dbReference type="PANTHER" id="PTHR13847">
    <property type="entry name" value="SARCOSINE DEHYDROGENASE-RELATED"/>
    <property type="match status" value="1"/>
</dbReference>